<evidence type="ECO:0000313" key="2">
    <source>
        <dbReference type="EMBL" id="ANN79848.1"/>
    </source>
</evidence>
<dbReference type="KEGG" id="bfz:BAU07_24465"/>
<dbReference type="SUPFAM" id="SSF51556">
    <property type="entry name" value="Metallo-dependent hydrolases"/>
    <property type="match status" value="1"/>
</dbReference>
<dbReference type="AlphaFoldDB" id="A0A193GJS9"/>
<dbReference type="Proteomes" id="UP000091926">
    <property type="component" value="Chromosome"/>
</dbReference>
<proteinExistence type="predicted"/>
<dbReference type="PANTHER" id="PTHR35563:SF2">
    <property type="entry name" value="BARREL METAL-DEPENDENT HYDROLASE, PUTATIVE (AFU_ORTHOLOGUE AFUA_1G16240)-RELATED"/>
    <property type="match status" value="1"/>
</dbReference>
<dbReference type="Gene3D" id="3.20.20.140">
    <property type="entry name" value="Metal-dependent hydrolases"/>
    <property type="match status" value="1"/>
</dbReference>
<dbReference type="PANTHER" id="PTHR35563">
    <property type="entry name" value="BARREL METAL-DEPENDENT HYDROLASE, PUTATIVE (AFU_ORTHOLOGUE AFUA_1G16240)-RELATED"/>
    <property type="match status" value="1"/>
</dbReference>
<dbReference type="STRING" id="463014.BAU07_24465"/>
<name>A0A193GJS9_9BORD</name>
<keyword evidence="3" id="KW-1185">Reference proteome</keyword>
<dbReference type="InterPro" id="IPR032466">
    <property type="entry name" value="Metal_Hydrolase"/>
</dbReference>
<evidence type="ECO:0000259" key="1">
    <source>
        <dbReference type="Pfam" id="PF04909"/>
    </source>
</evidence>
<protein>
    <recommendedName>
        <fullName evidence="1">Amidohydrolase-related domain-containing protein</fullName>
    </recommendedName>
</protein>
<feature type="domain" description="Amidohydrolase-related" evidence="1">
    <location>
        <begin position="26"/>
        <end position="300"/>
    </location>
</feature>
<evidence type="ECO:0000313" key="3">
    <source>
        <dbReference type="Proteomes" id="UP000091926"/>
    </source>
</evidence>
<reference evidence="2 3" key="1">
    <citation type="submission" date="2016-06" db="EMBL/GenBank/DDBJ databases">
        <title>Complete genome sequences of Bordetella bronchialis and Bordetella flabilis.</title>
        <authorList>
            <person name="LiPuma J.J."/>
            <person name="Spilker T."/>
        </authorList>
    </citation>
    <scope>NUCLEOTIDE SEQUENCE [LARGE SCALE GENOMIC DNA]</scope>
    <source>
        <strain evidence="2 3">AU10664</strain>
    </source>
</reference>
<accession>A0A193GJS9</accession>
<dbReference type="InterPro" id="IPR052358">
    <property type="entry name" value="Aro_Compnd_Degr_Hydrolases"/>
</dbReference>
<dbReference type="Pfam" id="PF04909">
    <property type="entry name" value="Amidohydro_2"/>
    <property type="match status" value="1"/>
</dbReference>
<gene>
    <name evidence="2" type="ORF">BAU07_24465</name>
</gene>
<organism evidence="2 3">
    <name type="scientific">Bordetella flabilis</name>
    <dbReference type="NCBI Taxonomy" id="463014"/>
    <lineage>
        <taxon>Bacteria</taxon>
        <taxon>Pseudomonadati</taxon>
        <taxon>Pseudomonadota</taxon>
        <taxon>Betaproteobacteria</taxon>
        <taxon>Burkholderiales</taxon>
        <taxon>Alcaligenaceae</taxon>
        <taxon>Bordetella</taxon>
    </lineage>
</organism>
<dbReference type="GO" id="GO:0016787">
    <property type="term" value="F:hydrolase activity"/>
    <property type="evidence" value="ECO:0007669"/>
    <property type="project" value="InterPro"/>
</dbReference>
<dbReference type="EMBL" id="CP016172">
    <property type="protein sequence ID" value="ANN79848.1"/>
    <property type="molecule type" value="Genomic_DNA"/>
</dbReference>
<sequence>MDPGADCPGPRADTRAPLVRIPHGACDAHFHVFGPYARYPLADGRSYTPPAAPLAAYLGMAATLGMTRAVIVQPSVYGADNRCMLDALVAMGTTRARGIAVLGTDAGGSPGKQRGVTRVPAALKDMDGVGVRGVRFNAITGDKDFQSRLDDAARRVGDLGWHIQLFVEPEALRACLPRIRTLPVDVVIDHLGQIDPAAGPDGLAFDTLRRALDTGRAWVKLTGYRCSRQAAPYADLAPYVRVLAREHGDRLLWGSNWPHPIRYHDMPEDGALVDALASWLDDEATLHRVLVHNPARLYGFPGAHSGGGDGAWAPRNAPG</sequence>
<dbReference type="InterPro" id="IPR006680">
    <property type="entry name" value="Amidohydro-rel"/>
</dbReference>